<evidence type="ECO:0000313" key="2">
    <source>
        <dbReference type="EMBL" id="MPC10284.1"/>
    </source>
</evidence>
<sequence>MATPCLLSVTNSTEEKTNDSHNVMKSSLVESTTMTVHYISLRLPLPQSNESVQANSSLVDIVWQELRSEARIRYTVSIQRTTCYNHHDHRRRHHIPRTQDAPSLAPPND</sequence>
<organism evidence="2 3">
    <name type="scientific">Portunus trituberculatus</name>
    <name type="common">Swimming crab</name>
    <name type="synonym">Neptunus trituberculatus</name>
    <dbReference type="NCBI Taxonomy" id="210409"/>
    <lineage>
        <taxon>Eukaryota</taxon>
        <taxon>Metazoa</taxon>
        <taxon>Ecdysozoa</taxon>
        <taxon>Arthropoda</taxon>
        <taxon>Crustacea</taxon>
        <taxon>Multicrustacea</taxon>
        <taxon>Malacostraca</taxon>
        <taxon>Eumalacostraca</taxon>
        <taxon>Eucarida</taxon>
        <taxon>Decapoda</taxon>
        <taxon>Pleocyemata</taxon>
        <taxon>Brachyura</taxon>
        <taxon>Eubrachyura</taxon>
        <taxon>Portunoidea</taxon>
        <taxon>Portunidae</taxon>
        <taxon>Portuninae</taxon>
        <taxon>Portunus</taxon>
    </lineage>
</organism>
<feature type="region of interest" description="Disordered" evidence="1">
    <location>
        <begin position="1"/>
        <end position="21"/>
    </location>
</feature>
<accession>A0A5B7CNS8</accession>
<name>A0A5B7CNS8_PORTR</name>
<evidence type="ECO:0000256" key="1">
    <source>
        <dbReference type="SAM" id="MobiDB-lite"/>
    </source>
</evidence>
<comment type="caution">
    <text evidence="2">The sequence shown here is derived from an EMBL/GenBank/DDBJ whole genome shotgun (WGS) entry which is preliminary data.</text>
</comment>
<dbReference type="EMBL" id="VSRR010000109">
    <property type="protein sequence ID" value="MPC10284.1"/>
    <property type="molecule type" value="Genomic_DNA"/>
</dbReference>
<feature type="region of interest" description="Disordered" evidence="1">
    <location>
        <begin position="85"/>
        <end position="109"/>
    </location>
</feature>
<dbReference type="AlphaFoldDB" id="A0A5B7CNS8"/>
<reference evidence="2 3" key="1">
    <citation type="submission" date="2019-05" db="EMBL/GenBank/DDBJ databases">
        <title>Another draft genome of Portunus trituberculatus and its Hox gene families provides insights of decapod evolution.</title>
        <authorList>
            <person name="Jeong J.-H."/>
            <person name="Song I."/>
            <person name="Kim S."/>
            <person name="Choi T."/>
            <person name="Kim D."/>
            <person name="Ryu S."/>
            <person name="Kim W."/>
        </authorList>
    </citation>
    <scope>NUCLEOTIDE SEQUENCE [LARGE SCALE GENOMIC DNA]</scope>
    <source>
        <tissue evidence="2">Muscle</tissue>
    </source>
</reference>
<keyword evidence="3" id="KW-1185">Reference proteome</keyword>
<evidence type="ECO:0000313" key="3">
    <source>
        <dbReference type="Proteomes" id="UP000324222"/>
    </source>
</evidence>
<feature type="compositionally biased region" description="Basic residues" evidence="1">
    <location>
        <begin position="87"/>
        <end position="96"/>
    </location>
</feature>
<protein>
    <submittedName>
        <fullName evidence="2">Uncharacterized protein</fullName>
    </submittedName>
</protein>
<gene>
    <name evidence="2" type="ORF">E2C01_002916</name>
</gene>
<proteinExistence type="predicted"/>
<dbReference type="Proteomes" id="UP000324222">
    <property type="component" value="Unassembled WGS sequence"/>
</dbReference>